<organism evidence="2 3">
    <name type="scientific">Paenibacillus solisilvae</name>
    <dbReference type="NCBI Taxonomy" id="2486751"/>
    <lineage>
        <taxon>Bacteria</taxon>
        <taxon>Bacillati</taxon>
        <taxon>Bacillota</taxon>
        <taxon>Bacilli</taxon>
        <taxon>Bacillales</taxon>
        <taxon>Paenibacillaceae</taxon>
        <taxon>Paenibacillus</taxon>
    </lineage>
</organism>
<gene>
    <name evidence="2" type="ORF">ACFPYJ_32500</name>
</gene>
<comment type="caution">
    <text evidence="2">The sequence shown here is derived from an EMBL/GenBank/DDBJ whole genome shotgun (WGS) entry which is preliminary data.</text>
</comment>
<proteinExistence type="predicted"/>
<evidence type="ECO:0000313" key="2">
    <source>
        <dbReference type="EMBL" id="MFC5653753.1"/>
    </source>
</evidence>
<sequence length="232" mass="26874">MTKRIGTYIIVLFLTSILFVSCSDEQNSEPDIAQTGKSTTPTTQSTSDFDPSLSDENIQGYYGLMWETAVEAQRYSLYFKAFTQRVLYSEDYIWVAGSEQQNDPISVIRKSEDKNNKMLGIKFANPITTKVNQLPKEIIEIWFNINKEKSFMYLKLQNNKWYSYTILDGHADVYRIYADTRGTTANYDLEFRNNHGISRSRSHAQRLQAQGYDCIFQPKNIEMAKLTRNDSL</sequence>
<feature type="region of interest" description="Disordered" evidence="1">
    <location>
        <begin position="29"/>
        <end position="50"/>
    </location>
</feature>
<reference evidence="3" key="1">
    <citation type="journal article" date="2019" name="Int. J. Syst. Evol. Microbiol.">
        <title>The Global Catalogue of Microorganisms (GCM) 10K type strain sequencing project: providing services to taxonomists for standard genome sequencing and annotation.</title>
        <authorList>
            <consortium name="The Broad Institute Genomics Platform"/>
            <consortium name="The Broad Institute Genome Sequencing Center for Infectious Disease"/>
            <person name="Wu L."/>
            <person name="Ma J."/>
        </authorList>
    </citation>
    <scope>NUCLEOTIDE SEQUENCE [LARGE SCALE GENOMIC DNA]</scope>
    <source>
        <strain evidence="3">CGMCC 1.3240</strain>
    </source>
</reference>
<dbReference type="RefSeq" id="WP_379192634.1">
    <property type="nucleotide sequence ID" value="NZ_JBHSOW010000135.1"/>
</dbReference>
<dbReference type="Proteomes" id="UP001596047">
    <property type="component" value="Unassembled WGS sequence"/>
</dbReference>
<evidence type="ECO:0000313" key="3">
    <source>
        <dbReference type="Proteomes" id="UP001596047"/>
    </source>
</evidence>
<protein>
    <recommendedName>
        <fullName evidence="4">Lipoprotein</fullName>
    </recommendedName>
</protein>
<evidence type="ECO:0000256" key="1">
    <source>
        <dbReference type="SAM" id="MobiDB-lite"/>
    </source>
</evidence>
<feature type="compositionally biased region" description="Low complexity" evidence="1">
    <location>
        <begin position="35"/>
        <end position="47"/>
    </location>
</feature>
<dbReference type="EMBL" id="JBHSOW010000135">
    <property type="protein sequence ID" value="MFC5653753.1"/>
    <property type="molecule type" value="Genomic_DNA"/>
</dbReference>
<accession>A0ABW0W7T7</accession>
<evidence type="ECO:0008006" key="4">
    <source>
        <dbReference type="Google" id="ProtNLM"/>
    </source>
</evidence>
<name>A0ABW0W7T7_9BACL</name>
<dbReference type="PROSITE" id="PS51257">
    <property type="entry name" value="PROKAR_LIPOPROTEIN"/>
    <property type="match status" value="1"/>
</dbReference>
<keyword evidence="3" id="KW-1185">Reference proteome</keyword>